<dbReference type="Pfam" id="PF04848">
    <property type="entry name" value="Pox_A22"/>
    <property type="match status" value="1"/>
</dbReference>
<evidence type="ECO:0000259" key="2">
    <source>
        <dbReference type="Pfam" id="PF09159"/>
    </source>
</evidence>
<dbReference type="AlphaFoldDB" id="A0A6C0I6B7"/>
<keyword evidence="1" id="KW-0378">Hydrolase</keyword>
<sequence>MGANAMGANAAFRVLSIDVGMKNLAYCLFEYDPLKLIAGEIKTPEHMMQLVNIMAWDTVNLCDPDEPAAAAAAASKAPMCSHDGCKFAAKFAHAHAHDSDEVAVSHYCTKHANASGYKMPLPSGLGSTKTLKKMGLEELRAFSGEYLSVSIPEKSEKSKLKLLQHVTAALTAEYLVAVSAKPKVVSAASLDLITIGRNMHRRFDALPHLASGIDVVIIENQLSTLATRMKTLQGMITQYFIMRGVPDIRFISATNKLKLFAKEQGQGAEDCYADRKKRSIEITRSLITAPLMSMKFERHKKKDDLADCFLQGMWWLSENYVKAQRSASK</sequence>
<dbReference type="GO" id="GO:0016788">
    <property type="term" value="F:hydrolase activity, acting on ester bonds"/>
    <property type="evidence" value="ECO:0007669"/>
    <property type="project" value="InterPro"/>
</dbReference>
<feature type="domain" description="Mitochondrial resolvase Ydc2 catalytic" evidence="2">
    <location>
        <begin position="14"/>
        <end position="171"/>
    </location>
</feature>
<dbReference type="GO" id="GO:0000400">
    <property type="term" value="F:four-way junction DNA binding"/>
    <property type="evidence" value="ECO:0007669"/>
    <property type="project" value="InterPro"/>
</dbReference>
<dbReference type="EMBL" id="MN740103">
    <property type="protein sequence ID" value="QHT87896.1"/>
    <property type="molecule type" value="Genomic_DNA"/>
</dbReference>
<dbReference type="GO" id="GO:0006281">
    <property type="term" value="P:DNA repair"/>
    <property type="evidence" value="ECO:0007669"/>
    <property type="project" value="InterPro"/>
</dbReference>
<dbReference type="InterPro" id="IPR036397">
    <property type="entry name" value="RNaseH_sf"/>
</dbReference>
<dbReference type="InterPro" id="IPR012337">
    <property type="entry name" value="RNaseH-like_sf"/>
</dbReference>
<reference evidence="3" key="1">
    <citation type="journal article" date="2020" name="Nature">
        <title>Giant virus diversity and host interactions through global metagenomics.</title>
        <authorList>
            <person name="Schulz F."/>
            <person name="Roux S."/>
            <person name="Paez-Espino D."/>
            <person name="Jungbluth S."/>
            <person name="Walsh D.A."/>
            <person name="Denef V.J."/>
            <person name="McMahon K.D."/>
            <person name="Konstantinidis K.T."/>
            <person name="Eloe-Fadrosh E.A."/>
            <person name="Kyrpides N.C."/>
            <person name="Woyke T."/>
        </authorList>
    </citation>
    <scope>NUCLEOTIDE SEQUENCE</scope>
    <source>
        <strain evidence="3">GVMAG-M-3300023184-191</strain>
    </source>
</reference>
<evidence type="ECO:0000256" key="1">
    <source>
        <dbReference type="ARBA" id="ARBA00022801"/>
    </source>
</evidence>
<dbReference type="Pfam" id="PF09159">
    <property type="entry name" value="Ydc2-catalyt"/>
    <property type="match status" value="1"/>
</dbReference>
<dbReference type="InterPro" id="IPR039197">
    <property type="entry name" value="Mrs1/Cce1"/>
</dbReference>
<name>A0A6C0I6B7_9ZZZZ</name>
<dbReference type="InterPro" id="IPR006932">
    <property type="entry name" value="HJ-resolvase_A22"/>
</dbReference>
<dbReference type="GO" id="GO:0006310">
    <property type="term" value="P:DNA recombination"/>
    <property type="evidence" value="ECO:0007669"/>
    <property type="project" value="InterPro"/>
</dbReference>
<proteinExistence type="predicted"/>
<dbReference type="GO" id="GO:0000287">
    <property type="term" value="F:magnesium ion binding"/>
    <property type="evidence" value="ECO:0007669"/>
    <property type="project" value="InterPro"/>
</dbReference>
<dbReference type="InterPro" id="IPR015242">
    <property type="entry name" value="Ydc2_cat"/>
</dbReference>
<accession>A0A6C0I6B7</accession>
<evidence type="ECO:0000313" key="3">
    <source>
        <dbReference type="EMBL" id="QHT87896.1"/>
    </source>
</evidence>
<dbReference type="PANTHER" id="PTHR28072">
    <property type="entry name" value="CRUCIFORM CUTTING ENDONUCLEASE 1, MITOCHONDRIAL-RELATED"/>
    <property type="match status" value="1"/>
</dbReference>
<organism evidence="3">
    <name type="scientific">viral metagenome</name>
    <dbReference type="NCBI Taxonomy" id="1070528"/>
    <lineage>
        <taxon>unclassified sequences</taxon>
        <taxon>metagenomes</taxon>
        <taxon>organismal metagenomes</taxon>
    </lineage>
</organism>
<protein>
    <recommendedName>
        <fullName evidence="2">Mitochondrial resolvase Ydc2 catalytic domain-containing protein</fullName>
    </recommendedName>
</protein>
<dbReference type="SUPFAM" id="SSF53098">
    <property type="entry name" value="Ribonuclease H-like"/>
    <property type="match status" value="1"/>
</dbReference>
<dbReference type="Gene3D" id="3.30.420.10">
    <property type="entry name" value="Ribonuclease H-like superfamily/Ribonuclease H"/>
    <property type="match status" value="1"/>
</dbReference>
<dbReference type="PANTHER" id="PTHR28072:SF1">
    <property type="entry name" value="CRUCIFORM CUTTING ENDONUCLEASE 1, MITOCHONDRIAL-RELATED"/>
    <property type="match status" value="1"/>
</dbReference>